<evidence type="ECO:0000256" key="2">
    <source>
        <dbReference type="SAM" id="MobiDB-lite"/>
    </source>
</evidence>
<organism evidence="3 4">
    <name type="scientific">Paspalum notatum var. saurae</name>
    <dbReference type="NCBI Taxonomy" id="547442"/>
    <lineage>
        <taxon>Eukaryota</taxon>
        <taxon>Viridiplantae</taxon>
        <taxon>Streptophyta</taxon>
        <taxon>Embryophyta</taxon>
        <taxon>Tracheophyta</taxon>
        <taxon>Spermatophyta</taxon>
        <taxon>Magnoliopsida</taxon>
        <taxon>Liliopsida</taxon>
        <taxon>Poales</taxon>
        <taxon>Poaceae</taxon>
        <taxon>PACMAD clade</taxon>
        <taxon>Panicoideae</taxon>
        <taxon>Andropogonodae</taxon>
        <taxon>Paspaleae</taxon>
        <taxon>Paspalinae</taxon>
        <taxon>Paspalum</taxon>
    </lineage>
</organism>
<feature type="region of interest" description="Disordered" evidence="2">
    <location>
        <begin position="238"/>
        <end position="263"/>
    </location>
</feature>
<dbReference type="AlphaFoldDB" id="A0AAQ3T488"/>
<feature type="coiled-coil region" evidence="1">
    <location>
        <begin position="105"/>
        <end position="139"/>
    </location>
</feature>
<keyword evidence="4" id="KW-1185">Reference proteome</keyword>
<dbReference type="Proteomes" id="UP001341281">
    <property type="component" value="Chromosome 03"/>
</dbReference>
<name>A0AAQ3T488_PASNO</name>
<evidence type="ECO:0000256" key="1">
    <source>
        <dbReference type="SAM" id="Coils"/>
    </source>
</evidence>
<proteinExistence type="predicted"/>
<feature type="compositionally biased region" description="Basic and acidic residues" evidence="2">
    <location>
        <begin position="1"/>
        <end position="16"/>
    </location>
</feature>
<keyword evidence="1" id="KW-0175">Coiled coil</keyword>
<feature type="compositionally biased region" description="Pro residues" evidence="2">
    <location>
        <begin position="20"/>
        <end position="49"/>
    </location>
</feature>
<dbReference type="PANTHER" id="PTHR34807:SF16">
    <property type="entry name" value="OS09G0421500 PROTEIN"/>
    <property type="match status" value="1"/>
</dbReference>
<feature type="compositionally biased region" description="Low complexity" evidence="2">
    <location>
        <begin position="50"/>
        <end position="73"/>
    </location>
</feature>
<protein>
    <submittedName>
        <fullName evidence="3">Uncharacterized protein</fullName>
    </submittedName>
</protein>
<dbReference type="PANTHER" id="PTHR34807">
    <property type="entry name" value="OS08G0270800 PROTEIN"/>
    <property type="match status" value="1"/>
</dbReference>
<evidence type="ECO:0000313" key="3">
    <source>
        <dbReference type="EMBL" id="WVZ64974.1"/>
    </source>
</evidence>
<accession>A0AAQ3T488</accession>
<gene>
    <name evidence="3" type="ORF">U9M48_014414</name>
</gene>
<sequence length="263" mass="28331">MEGIGGERARKGDDSFRALTPPPPRGPGPVSPTPHPPPPPPGSGPPHSPPSAAAVLALPASSAGAMDAAAEAMLVRRSKAKKRTQQPQTRDSGGGDRFRALWRDYHELLEDTEAKKNKLASANRRKLALLAEVKFLRRKYRSFAKGGSQQTQCKLKKQVQHIQSPLGSNKATAFAHHGTGTEVPSTSNNPNLELNQDSVMNDEGDGCQGHRARPEEKFDQVGVVDEDLMTTDVKLSVCRDTGNSPASDGKRTVPWQDRLALKA</sequence>
<evidence type="ECO:0000313" key="4">
    <source>
        <dbReference type="Proteomes" id="UP001341281"/>
    </source>
</evidence>
<dbReference type="EMBL" id="CP144747">
    <property type="protein sequence ID" value="WVZ64974.1"/>
    <property type="molecule type" value="Genomic_DNA"/>
</dbReference>
<feature type="region of interest" description="Disordered" evidence="2">
    <location>
        <begin position="1"/>
        <end position="98"/>
    </location>
</feature>
<reference evidence="3 4" key="1">
    <citation type="submission" date="2024-02" db="EMBL/GenBank/DDBJ databases">
        <title>High-quality chromosome-scale genome assembly of Pensacola bahiagrass (Paspalum notatum Flugge var. saurae).</title>
        <authorList>
            <person name="Vega J.M."/>
            <person name="Podio M."/>
            <person name="Orjuela J."/>
            <person name="Siena L.A."/>
            <person name="Pessino S.C."/>
            <person name="Combes M.C."/>
            <person name="Mariac C."/>
            <person name="Albertini E."/>
            <person name="Pupilli F."/>
            <person name="Ortiz J.P.A."/>
            <person name="Leblanc O."/>
        </authorList>
    </citation>
    <scope>NUCLEOTIDE SEQUENCE [LARGE SCALE GENOMIC DNA]</scope>
    <source>
        <strain evidence="3">R1</strain>
        <tissue evidence="3">Leaf</tissue>
    </source>
</reference>